<dbReference type="EMBL" id="UINC01142542">
    <property type="protein sequence ID" value="SVD30930.1"/>
    <property type="molecule type" value="Genomic_DNA"/>
</dbReference>
<accession>A0A382U9G2</accession>
<reference evidence="1" key="1">
    <citation type="submission" date="2018-05" db="EMBL/GenBank/DDBJ databases">
        <authorList>
            <person name="Lanie J.A."/>
            <person name="Ng W.-L."/>
            <person name="Kazmierczak K.M."/>
            <person name="Andrzejewski T.M."/>
            <person name="Davidsen T.M."/>
            <person name="Wayne K.J."/>
            <person name="Tettelin H."/>
            <person name="Glass J.I."/>
            <person name="Rusch D."/>
            <person name="Podicherti R."/>
            <person name="Tsui H.-C.T."/>
            <person name="Winkler M.E."/>
        </authorList>
    </citation>
    <scope>NUCLEOTIDE SEQUENCE</scope>
</reference>
<name>A0A382U9G2_9ZZZZ</name>
<dbReference type="AlphaFoldDB" id="A0A382U9G2"/>
<proteinExistence type="predicted"/>
<evidence type="ECO:0000313" key="1">
    <source>
        <dbReference type="EMBL" id="SVD30930.1"/>
    </source>
</evidence>
<sequence length="216" mass="23867">EPVKMRANEPGEHLYTSCTQPYFRAPHVYVALPTRFQARKGAITDIVFMATRPGSDRFHRHFKEAFIRPGLGSAGWGNRANYVTLNAVQTSPTEMSMFMYGGGHYKLRLDGFVSINAGYEQGEFTTKLLKFSGDKLELNYSTAGAGEIRVEVGDVDGKPIAGYALEDCDPIKGDAITGHATWKGKADVGPLAGRAIWLRFVMNEADVFSFKFAEDK</sequence>
<protein>
    <submittedName>
        <fullName evidence="1">Uncharacterized protein</fullName>
    </submittedName>
</protein>
<feature type="non-terminal residue" evidence="1">
    <location>
        <position position="1"/>
    </location>
</feature>
<organism evidence="1">
    <name type="scientific">marine metagenome</name>
    <dbReference type="NCBI Taxonomy" id="408172"/>
    <lineage>
        <taxon>unclassified sequences</taxon>
        <taxon>metagenomes</taxon>
        <taxon>ecological metagenomes</taxon>
    </lineage>
</organism>
<gene>
    <name evidence="1" type="ORF">METZ01_LOCUS383784</name>
</gene>